<evidence type="ECO:0000313" key="1">
    <source>
        <dbReference type="EMBL" id="GAA4399532.1"/>
    </source>
</evidence>
<keyword evidence="2" id="KW-1185">Reference proteome</keyword>
<gene>
    <name evidence="1" type="ORF">GCM10023187_11540</name>
</gene>
<protein>
    <submittedName>
        <fullName evidence="1">Uncharacterized protein</fullName>
    </submittedName>
</protein>
<evidence type="ECO:0000313" key="2">
    <source>
        <dbReference type="Proteomes" id="UP001500936"/>
    </source>
</evidence>
<reference evidence="2" key="1">
    <citation type="journal article" date="2019" name="Int. J. Syst. Evol. Microbiol.">
        <title>The Global Catalogue of Microorganisms (GCM) 10K type strain sequencing project: providing services to taxonomists for standard genome sequencing and annotation.</title>
        <authorList>
            <consortium name="The Broad Institute Genomics Platform"/>
            <consortium name="The Broad Institute Genome Sequencing Center for Infectious Disease"/>
            <person name="Wu L."/>
            <person name="Ma J."/>
        </authorList>
    </citation>
    <scope>NUCLEOTIDE SEQUENCE [LARGE SCALE GENOMIC DNA]</scope>
    <source>
        <strain evidence="2">JCM 17925</strain>
    </source>
</reference>
<name>A0ABP8K3B0_9BACT</name>
<sequence>MFEKTLDLLQDRDTGPHEGSAVIREWVTTLKGTDNSDQLSQTLQHLYDELANPKPDSTRVKHLLTDLSEQTGKIASQAGKEHAETLKELAERLRAYSIDIDRI</sequence>
<proteinExistence type="predicted"/>
<organism evidence="1 2">
    <name type="scientific">Nibrella viscosa</name>
    <dbReference type="NCBI Taxonomy" id="1084524"/>
    <lineage>
        <taxon>Bacteria</taxon>
        <taxon>Pseudomonadati</taxon>
        <taxon>Bacteroidota</taxon>
        <taxon>Cytophagia</taxon>
        <taxon>Cytophagales</taxon>
        <taxon>Spirosomataceae</taxon>
        <taxon>Nibrella</taxon>
    </lineage>
</organism>
<dbReference type="EMBL" id="BAABHB010000002">
    <property type="protein sequence ID" value="GAA4399532.1"/>
    <property type="molecule type" value="Genomic_DNA"/>
</dbReference>
<dbReference type="Proteomes" id="UP001500936">
    <property type="component" value="Unassembled WGS sequence"/>
</dbReference>
<comment type="caution">
    <text evidence="1">The sequence shown here is derived from an EMBL/GenBank/DDBJ whole genome shotgun (WGS) entry which is preliminary data.</text>
</comment>
<accession>A0ABP8K3B0</accession>